<feature type="region of interest" description="Disordered" evidence="2">
    <location>
        <begin position="296"/>
        <end position="418"/>
    </location>
</feature>
<sequence length="773" mass="87188">MENKNPSEEETTAEEQEKEQEQHGQEPEQDQEPKPEPDQDQEPEQQQEQEKQQQQQQQQQEQEQQEQEQEQQKQEQEQEEPPQSPSPEPTDSTSSNQLTSPSADPTQKPPSSAPSSPLDSIKLGSNETEPLDLSTSDLAIALEPFGYGRDRLTGQRSTTLRQLPDILTKFQNSRDTVYFTKDGLKQIMDYAASNPEQVVENDFLNGLLQTAKQYNANPSHQEPSERNSQSPSPDHRIRTTESPSSSNGDRRGVYYGSNSSSPAPSVSGEQQDQLSELNQADNSFDSNQEHTIIAHEHPPSTSSSQLSPPKLIRKPPPPERHRSVPIGFGDTYLKRPRPPSRRSKVSSVDLPSTYSTPSKFAQHRPTSSTLRTQSSPGAEAELDSSQDPNSNQSPELQLGTPFSARNPQSQSLHSSAAHLTPNNLSTVIFNNRQRGLYDSSEDSLEAEAPPDSNESAPDPTDIIRRIRTDPSSRPNSKVYTRVWESGIGLDGYPTPPAELHTMMNAEDLVRSCEDLKTKNKELVNQIVALEKIHEDEIVRLTDEVDELKQELSSCKKSEKELANVSSTLRYQLTNSDDQMSRLNSNMSLLEDNYHKIKLKWEEAVAESEKLRRQLNLKEEELRCANRSIQSHASEVKKWELDRQMREDHIKNLNVELQELQTTREILEEQKQANLDLKATIDRLKSRIRDEAPCLDGDDEREIELQDASTDTGRLDDVQDGGHPDGSDPGAAAGLPPQDGRFASPKPSPLHPNQNPQNKKKRRRKRKKRRRTRS</sequence>
<dbReference type="HOGENOM" id="CLU_361732_0_0_1"/>
<feature type="compositionally biased region" description="Low complexity" evidence="2">
    <location>
        <begin position="299"/>
        <end position="310"/>
    </location>
</feature>
<dbReference type="InParanoid" id="E3LAC5"/>
<dbReference type="GO" id="GO:0005200">
    <property type="term" value="F:structural constituent of cytoskeleton"/>
    <property type="evidence" value="ECO:0000318"/>
    <property type="project" value="GO_Central"/>
</dbReference>
<keyword evidence="1" id="KW-0175">Coiled coil</keyword>
<dbReference type="eggNOG" id="ENOG502S07A">
    <property type="taxonomic scope" value="Eukaryota"/>
</dbReference>
<dbReference type="Proteomes" id="UP000008783">
    <property type="component" value="Unassembled WGS sequence"/>
</dbReference>
<dbReference type="AlphaFoldDB" id="E3LAC5"/>
<feature type="compositionally biased region" description="Polar residues" evidence="2">
    <location>
        <begin position="90"/>
        <end position="105"/>
    </location>
</feature>
<dbReference type="KEGG" id="pgr:PGTG_19476"/>
<feature type="region of interest" description="Disordered" evidence="2">
    <location>
        <begin position="694"/>
        <end position="773"/>
    </location>
</feature>
<dbReference type="STRING" id="418459.E3LAC5"/>
<feature type="compositionally biased region" description="Basic residues" evidence="2">
    <location>
        <begin position="757"/>
        <end position="773"/>
    </location>
</feature>
<name>E3LAC5_PUCGT</name>
<protein>
    <submittedName>
        <fullName evidence="3">Uncharacterized protein</fullName>
    </submittedName>
</protein>
<evidence type="ECO:0000256" key="1">
    <source>
        <dbReference type="SAM" id="Coils"/>
    </source>
</evidence>
<dbReference type="VEuPathDB" id="FungiDB:PGTG_19476"/>
<organism evidence="3 4">
    <name type="scientific">Puccinia graminis f. sp. tritici (strain CRL 75-36-700-3 / race SCCL)</name>
    <name type="common">Black stem rust fungus</name>
    <dbReference type="NCBI Taxonomy" id="418459"/>
    <lineage>
        <taxon>Eukaryota</taxon>
        <taxon>Fungi</taxon>
        <taxon>Dikarya</taxon>
        <taxon>Basidiomycota</taxon>
        <taxon>Pucciniomycotina</taxon>
        <taxon>Pucciniomycetes</taxon>
        <taxon>Pucciniales</taxon>
        <taxon>Pucciniaceae</taxon>
        <taxon>Puccinia</taxon>
    </lineage>
</organism>
<feature type="compositionally biased region" description="Polar residues" evidence="2">
    <location>
        <begin position="216"/>
        <end position="232"/>
    </location>
</feature>
<dbReference type="GO" id="GO:0005856">
    <property type="term" value="C:cytoskeleton"/>
    <property type="evidence" value="ECO:0000318"/>
    <property type="project" value="GO_Central"/>
</dbReference>
<feature type="region of interest" description="Disordered" evidence="2">
    <location>
        <begin position="216"/>
        <end position="275"/>
    </location>
</feature>
<dbReference type="OrthoDB" id="432685at2759"/>
<feature type="region of interest" description="Disordered" evidence="2">
    <location>
        <begin position="438"/>
        <end position="475"/>
    </location>
</feature>
<feature type="compositionally biased region" description="Low complexity" evidence="2">
    <location>
        <begin position="52"/>
        <end position="62"/>
    </location>
</feature>
<dbReference type="RefSeq" id="XP_003337919.2">
    <property type="nucleotide sequence ID" value="XM_003337871.2"/>
</dbReference>
<feature type="compositionally biased region" description="Basic and acidic residues" evidence="2">
    <location>
        <begin position="19"/>
        <end position="37"/>
    </location>
</feature>
<evidence type="ECO:0000313" key="4">
    <source>
        <dbReference type="Proteomes" id="UP000008783"/>
    </source>
</evidence>
<feature type="region of interest" description="Disordered" evidence="2">
    <location>
        <begin position="1"/>
        <end position="135"/>
    </location>
</feature>
<accession>E3LAC5</accession>
<feature type="compositionally biased region" description="Low complexity" evidence="2">
    <location>
        <begin position="257"/>
        <end position="267"/>
    </location>
</feature>
<dbReference type="EMBL" id="DS178395">
    <property type="protein sequence ID" value="EFP93500.2"/>
    <property type="molecule type" value="Genomic_DNA"/>
</dbReference>
<feature type="compositionally biased region" description="Basic and acidic residues" evidence="2">
    <location>
        <begin position="461"/>
        <end position="470"/>
    </location>
</feature>
<reference key="1">
    <citation type="submission" date="2007-01" db="EMBL/GenBank/DDBJ databases">
        <title>The Genome Sequence of Puccinia graminis f. sp. tritici Strain CRL 75-36-700-3.</title>
        <authorList>
            <consortium name="The Broad Institute Genome Sequencing Platform"/>
            <person name="Birren B."/>
            <person name="Lander E."/>
            <person name="Galagan J."/>
            <person name="Nusbaum C."/>
            <person name="Devon K."/>
            <person name="Cuomo C."/>
            <person name="Jaffe D."/>
            <person name="Butler J."/>
            <person name="Alvarez P."/>
            <person name="Gnerre S."/>
            <person name="Grabherr M."/>
            <person name="Mauceli E."/>
            <person name="Brockman W."/>
            <person name="Young S."/>
            <person name="LaButti K."/>
            <person name="Sykes S."/>
            <person name="DeCaprio D."/>
            <person name="Crawford M."/>
            <person name="Koehrsen M."/>
            <person name="Engels R."/>
            <person name="Montgomery P."/>
            <person name="Pearson M."/>
            <person name="Howarth C."/>
            <person name="Larson L."/>
            <person name="White J."/>
            <person name="Zeng Q."/>
            <person name="Kodira C."/>
            <person name="Yandava C."/>
            <person name="Alvarado L."/>
            <person name="O'Leary S."/>
            <person name="Szabo L."/>
            <person name="Dean R."/>
            <person name="Schein J."/>
        </authorList>
    </citation>
    <scope>NUCLEOTIDE SEQUENCE</scope>
    <source>
        <strain>CRL 75-36-700-3</strain>
    </source>
</reference>
<feature type="compositionally biased region" description="Basic and acidic residues" evidence="2">
    <location>
        <begin position="712"/>
        <end position="725"/>
    </location>
</feature>
<feature type="compositionally biased region" description="Polar residues" evidence="2">
    <location>
        <begin position="349"/>
        <end position="376"/>
    </location>
</feature>
<reference evidence="4" key="2">
    <citation type="journal article" date="2011" name="Proc. Natl. Acad. Sci. U.S.A.">
        <title>Obligate biotrophy features unraveled by the genomic analysis of rust fungi.</title>
        <authorList>
            <person name="Duplessis S."/>
            <person name="Cuomo C.A."/>
            <person name="Lin Y.-C."/>
            <person name="Aerts A."/>
            <person name="Tisserant E."/>
            <person name="Veneault-Fourrey C."/>
            <person name="Joly D.L."/>
            <person name="Hacquard S."/>
            <person name="Amselem J."/>
            <person name="Cantarel B.L."/>
            <person name="Chiu R."/>
            <person name="Coutinho P.M."/>
            <person name="Feau N."/>
            <person name="Field M."/>
            <person name="Frey P."/>
            <person name="Gelhaye E."/>
            <person name="Goldberg J."/>
            <person name="Grabherr M.G."/>
            <person name="Kodira C.D."/>
            <person name="Kohler A."/>
            <person name="Kuees U."/>
            <person name="Lindquist E.A."/>
            <person name="Lucas S.M."/>
            <person name="Mago R."/>
            <person name="Mauceli E."/>
            <person name="Morin E."/>
            <person name="Murat C."/>
            <person name="Pangilinan J.L."/>
            <person name="Park R."/>
            <person name="Pearson M."/>
            <person name="Quesneville H."/>
            <person name="Rouhier N."/>
            <person name="Sakthikumar S."/>
            <person name="Salamov A.A."/>
            <person name="Schmutz J."/>
            <person name="Selles B."/>
            <person name="Shapiro H."/>
            <person name="Tanguay P."/>
            <person name="Tuskan G.A."/>
            <person name="Henrissat B."/>
            <person name="Van de Peer Y."/>
            <person name="Rouze P."/>
            <person name="Ellis J.G."/>
            <person name="Dodds P.N."/>
            <person name="Schein J.E."/>
            <person name="Zhong S."/>
            <person name="Hamelin R.C."/>
            <person name="Grigoriev I.V."/>
            <person name="Szabo L.J."/>
            <person name="Martin F."/>
        </authorList>
    </citation>
    <scope>NUCLEOTIDE SEQUENCE [LARGE SCALE GENOMIC DNA]</scope>
    <source>
        <strain evidence="4">CRL 75-36-700-3 / race SCCL</strain>
    </source>
</reference>
<keyword evidence="4" id="KW-1185">Reference proteome</keyword>
<dbReference type="GeneID" id="10542649"/>
<feature type="compositionally biased region" description="Polar residues" evidence="2">
    <location>
        <begin position="123"/>
        <end position="135"/>
    </location>
</feature>
<gene>
    <name evidence="3" type="ORF">PGTG_19476</name>
</gene>
<feature type="coiled-coil region" evidence="1">
    <location>
        <begin position="505"/>
        <end position="686"/>
    </location>
</feature>
<feature type="compositionally biased region" description="Acidic residues" evidence="2">
    <location>
        <begin position="38"/>
        <end position="47"/>
    </location>
</feature>
<proteinExistence type="predicted"/>
<evidence type="ECO:0000256" key="2">
    <source>
        <dbReference type="SAM" id="MobiDB-lite"/>
    </source>
</evidence>
<feature type="compositionally biased region" description="Polar residues" evidence="2">
    <location>
        <begin position="403"/>
        <end position="414"/>
    </location>
</feature>
<feature type="compositionally biased region" description="Polar residues" evidence="2">
    <location>
        <begin position="383"/>
        <end position="395"/>
    </location>
</feature>
<evidence type="ECO:0000313" key="3">
    <source>
        <dbReference type="EMBL" id="EFP93500.2"/>
    </source>
</evidence>
<feature type="compositionally biased region" description="Basic residues" evidence="2">
    <location>
        <begin position="334"/>
        <end position="344"/>
    </location>
</feature>
<feature type="compositionally biased region" description="Acidic residues" evidence="2">
    <location>
        <begin position="8"/>
        <end position="18"/>
    </location>
</feature>